<keyword evidence="6 7" id="KW-0472">Membrane</keyword>
<name>A0A178ZYY7_9EURO</name>
<comment type="similarity">
    <text evidence="2">Belongs to the peptidase S54 family.</text>
</comment>
<evidence type="ECO:0000256" key="1">
    <source>
        <dbReference type="ARBA" id="ARBA00004141"/>
    </source>
</evidence>
<evidence type="ECO:0000256" key="4">
    <source>
        <dbReference type="ARBA" id="ARBA00022801"/>
    </source>
</evidence>
<evidence type="ECO:0000256" key="3">
    <source>
        <dbReference type="ARBA" id="ARBA00022692"/>
    </source>
</evidence>
<dbReference type="InterPro" id="IPR050925">
    <property type="entry name" value="Rhomboid_protease_S54"/>
</dbReference>
<evidence type="ECO:0000256" key="5">
    <source>
        <dbReference type="ARBA" id="ARBA00022989"/>
    </source>
</evidence>
<dbReference type="AlphaFoldDB" id="A0A178ZYY7"/>
<dbReference type="InterPro" id="IPR022764">
    <property type="entry name" value="Peptidase_S54_rhomboid_dom"/>
</dbReference>
<dbReference type="GO" id="GO:0006465">
    <property type="term" value="P:signal peptide processing"/>
    <property type="evidence" value="ECO:0007669"/>
    <property type="project" value="TreeGrafter"/>
</dbReference>
<accession>A0A178ZYY7</accession>
<keyword evidence="10" id="KW-1185">Reference proteome</keyword>
<comment type="caution">
    <text evidence="9">The sequence shown here is derived from an EMBL/GenBank/DDBJ whole genome shotgun (WGS) entry which is preliminary data.</text>
</comment>
<dbReference type="OrthoDB" id="418595at2759"/>
<proteinExistence type="inferred from homology"/>
<dbReference type="PANTHER" id="PTHR43731:SF14">
    <property type="entry name" value="PRESENILIN-ASSOCIATED RHOMBOID-LIKE PROTEIN, MITOCHONDRIAL"/>
    <property type="match status" value="1"/>
</dbReference>
<reference evidence="9 10" key="1">
    <citation type="submission" date="2016-04" db="EMBL/GenBank/DDBJ databases">
        <title>Draft genome of Fonsecaea erecta CBS 125763.</title>
        <authorList>
            <person name="Weiss V.A."/>
            <person name="Vicente V.A."/>
            <person name="Raittz R.T."/>
            <person name="Moreno L.F."/>
            <person name="De Souza E.M."/>
            <person name="Pedrosa F.O."/>
            <person name="Steffens M.B."/>
            <person name="Faoro H."/>
            <person name="Tadra-Sfeir M.Z."/>
            <person name="Najafzadeh M.J."/>
            <person name="Felipe M.S."/>
            <person name="Teixeira M."/>
            <person name="Sun J."/>
            <person name="Xi L."/>
            <person name="Gomes R."/>
            <person name="De Azevedo C.M."/>
            <person name="Salgado C.G."/>
            <person name="Da Silva M.B."/>
            <person name="Nascimento M.F."/>
            <person name="Queiroz-Telles F."/>
            <person name="Attili D.S."/>
            <person name="Gorbushina A."/>
        </authorList>
    </citation>
    <scope>NUCLEOTIDE SEQUENCE [LARGE SCALE GENOMIC DNA]</scope>
    <source>
        <strain evidence="9 10">CBS 125763</strain>
    </source>
</reference>
<dbReference type="STRING" id="1367422.A0A178ZYY7"/>
<dbReference type="InterPro" id="IPR035952">
    <property type="entry name" value="Rhomboid-like_sf"/>
</dbReference>
<sequence length="216" mass="23966">MQNEYLPWRRVVRSLEQRQTLQSLHTHFTLKLTDIQWYGRWWTLITPAFSHMQVGHAVGNLVAFMEFSQMLLAAGIHPAHYGALILGSAVSGHLAFLTHVSWRRATPWWWTLLPLAPRVEPCALGLSGVVTGLGVALALAAPNATATTTVVVLSNGRTSLPAWGLIVLYLIYDTARLDDLSSEFGYVACLGGAAFGAVFYFFELRGRNALPFVWRL</sequence>
<dbReference type="PANTHER" id="PTHR43731">
    <property type="entry name" value="RHOMBOID PROTEASE"/>
    <property type="match status" value="1"/>
</dbReference>
<dbReference type="RefSeq" id="XP_018697800.1">
    <property type="nucleotide sequence ID" value="XM_018831921.1"/>
</dbReference>
<dbReference type="Pfam" id="PF01694">
    <property type="entry name" value="Rhomboid"/>
    <property type="match status" value="1"/>
</dbReference>
<dbReference type="GO" id="GO:0004252">
    <property type="term" value="F:serine-type endopeptidase activity"/>
    <property type="evidence" value="ECO:0007669"/>
    <property type="project" value="InterPro"/>
</dbReference>
<evidence type="ECO:0000256" key="6">
    <source>
        <dbReference type="ARBA" id="ARBA00023136"/>
    </source>
</evidence>
<keyword evidence="3 7" id="KW-0812">Transmembrane</keyword>
<evidence type="ECO:0000259" key="8">
    <source>
        <dbReference type="Pfam" id="PF01694"/>
    </source>
</evidence>
<dbReference type="GO" id="GO:0016020">
    <property type="term" value="C:membrane"/>
    <property type="evidence" value="ECO:0007669"/>
    <property type="project" value="UniProtKB-SubCell"/>
</dbReference>
<protein>
    <recommendedName>
        <fullName evidence="8">Peptidase S54 rhomboid domain-containing protein</fullName>
    </recommendedName>
</protein>
<comment type="subcellular location">
    <subcellularLocation>
        <location evidence="1">Membrane</location>
        <topology evidence="1">Multi-pass membrane protein</topology>
    </subcellularLocation>
</comment>
<dbReference type="SUPFAM" id="SSF144091">
    <property type="entry name" value="Rhomboid-like"/>
    <property type="match status" value="1"/>
</dbReference>
<evidence type="ECO:0000256" key="2">
    <source>
        <dbReference type="ARBA" id="ARBA00009045"/>
    </source>
</evidence>
<keyword evidence="4" id="KW-0378">Hydrolase</keyword>
<dbReference type="Proteomes" id="UP000078343">
    <property type="component" value="Unassembled WGS sequence"/>
</dbReference>
<organism evidence="9 10">
    <name type="scientific">Fonsecaea erecta</name>
    <dbReference type="NCBI Taxonomy" id="1367422"/>
    <lineage>
        <taxon>Eukaryota</taxon>
        <taxon>Fungi</taxon>
        <taxon>Dikarya</taxon>
        <taxon>Ascomycota</taxon>
        <taxon>Pezizomycotina</taxon>
        <taxon>Eurotiomycetes</taxon>
        <taxon>Chaetothyriomycetidae</taxon>
        <taxon>Chaetothyriales</taxon>
        <taxon>Herpotrichiellaceae</taxon>
        <taxon>Fonsecaea</taxon>
    </lineage>
</organism>
<evidence type="ECO:0000256" key="7">
    <source>
        <dbReference type="SAM" id="Phobius"/>
    </source>
</evidence>
<feature type="domain" description="Peptidase S54 rhomboid" evidence="8">
    <location>
        <begin position="39"/>
        <end position="203"/>
    </location>
</feature>
<feature type="transmembrane region" description="Helical" evidence="7">
    <location>
        <begin position="122"/>
        <end position="140"/>
    </location>
</feature>
<feature type="transmembrane region" description="Helical" evidence="7">
    <location>
        <begin position="184"/>
        <end position="202"/>
    </location>
</feature>
<evidence type="ECO:0000313" key="10">
    <source>
        <dbReference type="Proteomes" id="UP000078343"/>
    </source>
</evidence>
<feature type="transmembrane region" description="Helical" evidence="7">
    <location>
        <begin position="79"/>
        <end position="102"/>
    </location>
</feature>
<evidence type="ECO:0000313" key="9">
    <source>
        <dbReference type="EMBL" id="OAP64433.1"/>
    </source>
</evidence>
<dbReference type="GeneID" id="30004575"/>
<gene>
    <name evidence="9" type="ORF">AYL99_00405</name>
</gene>
<dbReference type="Gene3D" id="1.20.1540.10">
    <property type="entry name" value="Rhomboid-like"/>
    <property type="match status" value="1"/>
</dbReference>
<dbReference type="EMBL" id="LVYI01000001">
    <property type="protein sequence ID" value="OAP64433.1"/>
    <property type="molecule type" value="Genomic_DNA"/>
</dbReference>
<feature type="transmembrane region" description="Helical" evidence="7">
    <location>
        <begin position="152"/>
        <end position="172"/>
    </location>
</feature>
<keyword evidence="5 7" id="KW-1133">Transmembrane helix</keyword>